<evidence type="ECO:0000256" key="2">
    <source>
        <dbReference type="SAM" id="MobiDB-lite"/>
    </source>
</evidence>
<dbReference type="EMBL" id="BKCJ010455731">
    <property type="protein sequence ID" value="GFA61593.1"/>
    <property type="molecule type" value="Genomic_DNA"/>
</dbReference>
<evidence type="ECO:0000259" key="3">
    <source>
        <dbReference type="PROSITE" id="PS50158"/>
    </source>
</evidence>
<dbReference type="InterPro" id="IPR032567">
    <property type="entry name" value="RTL1-rel"/>
</dbReference>
<dbReference type="Gene3D" id="2.40.70.10">
    <property type="entry name" value="Acid Proteases"/>
    <property type="match status" value="1"/>
</dbReference>
<dbReference type="PANTHER" id="PTHR15503:SF45">
    <property type="entry name" value="RNA-DIRECTED DNA POLYMERASE HOMOLOG"/>
    <property type="match status" value="1"/>
</dbReference>
<feature type="domain" description="CCHC-type" evidence="3">
    <location>
        <begin position="138"/>
        <end position="151"/>
    </location>
</feature>
<dbReference type="Pfam" id="PF08284">
    <property type="entry name" value="RVP_2"/>
    <property type="match status" value="1"/>
</dbReference>
<comment type="caution">
    <text evidence="4">The sequence shown here is derived from an EMBL/GenBank/DDBJ whole genome shotgun (WGS) entry which is preliminary data.</text>
</comment>
<dbReference type="GO" id="GO:0003676">
    <property type="term" value="F:nucleic acid binding"/>
    <property type="evidence" value="ECO:0007669"/>
    <property type="project" value="InterPro"/>
</dbReference>
<dbReference type="PROSITE" id="PS50158">
    <property type="entry name" value="ZF_CCHC"/>
    <property type="match status" value="1"/>
</dbReference>
<keyword evidence="1" id="KW-0862">Zinc</keyword>
<feature type="compositionally biased region" description="Basic and acidic residues" evidence="2">
    <location>
        <begin position="82"/>
        <end position="97"/>
    </location>
</feature>
<protein>
    <recommendedName>
        <fullName evidence="3">CCHC-type domain-containing protein</fullName>
    </recommendedName>
</protein>
<evidence type="ECO:0000256" key="1">
    <source>
        <dbReference type="PROSITE-ProRule" id="PRU00047"/>
    </source>
</evidence>
<organism evidence="4">
    <name type="scientific">Tanacetum cinerariifolium</name>
    <name type="common">Dalmatian daisy</name>
    <name type="synonym">Chrysanthemum cinerariifolium</name>
    <dbReference type="NCBI Taxonomy" id="118510"/>
    <lineage>
        <taxon>Eukaryota</taxon>
        <taxon>Viridiplantae</taxon>
        <taxon>Streptophyta</taxon>
        <taxon>Embryophyta</taxon>
        <taxon>Tracheophyta</taxon>
        <taxon>Spermatophyta</taxon>
        <taxon>Magnoliopsida</taxon>
        <taxon>eudicotyledons</taxon>
        <taxon>Gunneridae</taxon>
        <taxon>Pentapetalae</taxon>
        <taxon>asterids</taxon>
        <taxon>campanulids</taxon>
        <taxon>Asterales</taxon>
        <taxon>Asteraceae</taxon>
        <taxon>Asteroideae</taxon>
        <taxon>Anthemideae</taxon>
        <taxon>Anthemidinae</taxon>
        <taxon>Tanacetum</taxon>
    </lineage>
</organism>
<evidence type="ECO:0000313" key="4">
    <source>
        <dbReference type="EMBL" id="GFA61593.1"/>
    </source>
</evidence>
<keyword evidence="1" id="KW-0863">Zinc-finger</keyword>
<feature type="region of interest" description="Disordered" evidence="2">
    <location>
        <begin position="80"/>
        <end position="109"/>
    </location>
</feature>
<dbReference type="InterPro" id="IPR001878">
    <property type="entry name" value="Znf_CCHC"/>
</dbReference>
<dbReference type="PANTHER" id="PTHR15503">
    <property type="entry name" value="LDOC1 RELATED"/>
    <property type="match status" value="1"/>
</dbReference>
<accession>A0A699JYI0</accession>
<name>A0A699JYI0_TANCI</name>
<dbReference type="InterPro" id="IPR021109">
    <property type="entry name" value="Peptidase_aspartic_dom_sf"/>
</dbReference>
<dbReference type="AlphaFoldDB" id="A0A699JYI0"/>
<dbReference type="SUPFAM" id="SSF50630">
    <property type="entry name" value="Acid proteases"/>
    <property type="match status" value="1"/>
</dbReference>
<proteinExistence type="predicted"/>
<dbReference type="CDD" id="cd00303">
    <property type="entry name" value="retropepsin_like"/>
    <property type="match status" value="1"/>
</dbReference>
<sequence length="332" mass="37777">MWNLTVKNNDLAAYTQRFQELTMMCTKMVPEEEDRVEKFIGGLPDNIQENVIAAEPTRLQDVVRIVNNLMDKKLKGYATKNAENKKRLEVNQRDNRRQKPPFKRHNVGGQDMAMDYKNAIVVLTTQRSLIVNQRVPTCFECGRQRHYRNECHKLKNQNRGNKAGKKTKEARGKAYVLGGRETNPDSNVVTDTFLLNNRYVSMIFDPGADRSFVSTTFSTLLDITLDTLDVSYAVELAKGRISETNTVLRGCTLGFLGHLFNIDLMPVELGSFDIIIDMDWLVNHHAIIVCDEKIVRIPYGDEVLIVQGDRSDKQKKSKLSIISGIQHWGATS</sequence>
<dbReference type="GO" id="GO:0008270">
    <property type="term" value="F:zinc ion binding"/>
    <property type="evidence" value="ECO:0007669"/>
    <property type="project" value="UniProtKB-KW"/>
</dbReference>
<gene>
    <name evidence="4" type="ORF">Tci_633565</name>
</gene>
<keyword evidence="1" id="KW-0479">Metal-binding</keyword>
<reference evidence="4" key="1">
    <citation type="journal article" date="2019" name="Sci. Rep.">
        <title>Draft genome of Tanacetum cinerariifolium, the natural source of mosquito coil.</title>
        <authorList>
            <person name="Yamashiro T."/>
            <person name="Shiraishi A."/>
            <person name="Satake H."/>
            <person name="Nakayama K."/>
        </authorList>
    </citation>
    <scope>NUCLEOTIDE SEQUENCE</scope>
</reference>